<dbReference type="GO" id="GO:0008107">
    <property type="term" value="F:galactoside 2-alpha-L-fucosyltransferase activity"/>
    <property type="evidence" value="ECO:0007669"/>
    <property type="project" value="InterPro"/>
</dbReference>
<comment type="caution">
    <text evidence="8">The sequence shown here is derived from an EMBL/GenBank/DDBJ whole genome shotgun (WGS) entry which is preliminary data.</text>
</comment>
<keyword evidence="3 6" id="KW-0808">Transferase</keyword>
<evidence type="ECO:0000313" key="8">
    <source>
        <dbReference type="EMBL" id="KAJ8471346.1"/>
    </source>
</evidence>
<name>A0AAV8P7S5_ENSVE</name>
<dbReference type="GO" id="GO:0009969">
    <property type="term" value="P:xyloglucan biosynthetic process"/>
    <property type="evidence" value="ECO:0007669"/>
    <property type="project" value="TreeGrafter"/>
</dbReference>
<keyword evidence="4" id="KW-0325">Glycoprotein</keyword>
<evidence type="ECO:0000256" key="7">
    <source>
        <dbReference type="SAM" id="MobiDB-lite"/>
    </source>
</evidence>
<reference evidence="8 9" key="1">
    <citation type="submission" date="2022-12" db="EMBL/GenBank/DDBJ databases">
        <title>Chromosome-scale assembly of the Ensete ventricosum genome.</title>
        <authorList>
            <person name="Dussert Y."/>
            <person name="Stocks J."/>
            <person name="Wendawek A."/>
            <person name="Woldeyes F."/>
            <person name="Nichols R.A."/>
            <person name="Borrell J.S."/>
        </authorList>
    </citation>
    <scope>NUCLEOTIDE SEQUENCE [LARGE SCALE GENOMIC DNA]</scope>
    <source>
        <strain evidence="9">cv. Maze</strain>
        <tissue evidence="8">Seeds</tissue>
    </source>
</reference>
<evidence type="ECO:0000256" key="1">
    <source>
        <dbReference type="ARBA" id="ARBA00010481"/>
    </source>
</evidence>
<proteinExistence type="inferred from homology"/>
<dbReference type="GO" id="GO:0042546">
    <property type="term" value="P:cell wall biogenesis"/>
    <property type="evidence" value="ECO:0007669"/>
    <property type="project" value="InterPro"/>
</dbReference>
<keyword evidence="6" id="KW-0333">Golgi apparatus</keyword>
<dbReference type="Pfam" id="PF03254">
    <property type="entry name" value="XG_FTase"/>
    <property type="match status" value="1"/>
</dbReference>
<evidence type="ECO:0000256" key="5">
    <source>
        <dbReference type="ARBA" id="ARBA00023316"/>
    </source>
</evidence>
<keyword evidence="6" id="KW-0472">Membrane</keyword>
<gene>
    <name evidence="8" type="ORF">OPV22_025689</name>
</gene>
<dbReference type="Gene3D" id="3.40.50.11350">
    <property type="match status" value="1"/>
</dbReference>
<dbReference type="GO" id="GO:0071555">
    <property type="term" value="P:cell wall organization"/>
    <property type="evidence" value="ECO:0007669"/>
    <property type="project" value="UniProtKB-UniRule"/>
</dbReference>
<evidence type="ECO:0000256" key="3">
    <source>
        <dbReference type="ARBA" id="ARBA00022679"/>
    </source>
</evidence>
<comment type="similarity">
    <text evidence="1 6">Belongs to the glycosyltransferase 37 family.</text>
</comment>
<feature type="transmembrane region" description="Helical" evidence="6">
    <location>
        <begin position="34"/>
        <end position="53"/>
    </location>
</feature>
<dbReference type="AlphaFoldDB" id="A0AAV8P7S5"/>
<keyword evidence="2 6" id="KW-0328">Glycosyltransferase</keyword>
<feature type="region of interest" description="Disordered" evidence="7">
    <location>
        <begin position="1"/>
        <end position="26"/>
    </location>
</feature>
<dbReference type="GO" id="GO:0032580">
    <property type="term" value="C:Golgi cisterna membrane"/>
    <property type="evidence" value="ECO:0007669"/>
    <property type="project" value="UniProtKB-SubCell"/>
</dbReference>
<evidence type="ECO:0000313" key="9">
    <source>
        <dbReference type="Proteomes" id="UP001222027"/>
    </source>
</evidence>
<dbReference type="EMBL" id="JAQQAF010000007">
    <property type="protein sequence ID" value="KAJ8471346.1"/>
    <property type="molecule type" value="Genomic_DNA"/>
</dbReference>
<keyword evidence="5 6" id="KW-0961">Cell wall biogenesis/degradation</keyword>
<comment type="function">
    <text evidence="6">May be involved in cell wall biosynthesis.</text>
</comment>
<comment type="subcellular location">
    <subcellularLocation>
        <location evidence="6">Golgi apparatus</location>
        <location evidence="6">Golgi stack membrane</location>
        <topology evidence="6">Single-pass type II membrane protein</topology>
    </subcellularLocation>
</comment>
<accession>A0AAV8P7S5</accession>
<keyword evidence="9" id="KW-1185">Reference proteome</keyword>
<dbReference type="EC" id="2.4.1.-" evidence="6"/>
<dbReference type="PANTHER" id="PTHR31889">
    <property type="entry name" value="FUCOSYLTRANSFERASE 2-RELATED"/>
    <property type="match status" value="1"/>
</dbReference>
<evidence type="ECO:0000256" key="4">
    <source>
        <dbReference type="ARBA" id="ARBA00023180"/>
    </source>
</evidence>
<evidence type="ECO:0000256" key="2">
    <source>
        <dbReference type="ARBA" id="ARBA00022676"/>
    </source>
</evidence>
<dbReference type="PANTHER" id="PTHR31889:SF2">
    <property type="entry name" value="FUCOSYLTRANSFERASE 3"/>
    <property type="match status" value="1"/>
</dbReference>
<feature type="compositionally biased region" description="Basic and acidic residues" evidence="7">
    <location>
        <begin position="1"/>
        <end position="10"/>
    </location>
</feature>
<dbReference type="InterPro" id="IPR004938">
    <property type="entry name" value="XG_FTase"/>
</dbReference>
<sequence length="549" mass="62261">MDGKRVRSSVDLELQGGSKPELPKRSTPTILTPGRMIFTCFMFLPLMVLLLGANRNPSFEWLLGVGITAEIGSKYGSSSASFSEPPKDKLLGGLLSAGFDEASCLSRYQSALYRKQSNHTPSPYLVSRLRRYEALHRRCGPNTELYQKAIEQLKSNRSKEPTECNYVVWLPSDGLGNRIITIVSAFLYAVLNDKVLLVHLPGDLRDLFCEPFPGTSWVLPSDFPVKNLESFFVNAPWRFRDMLGKKLDAAEGSLPSYLYLHLTHDQRFSDHRFFCEEAQPLLQRTPWLLLRSNQYFVPALFRASQYEKELSLLFPKKKSVVFHHLGRYLLHPANPVWGYITRYYDAYLGNAKEMVGLQIRIFDAAPISSDQMIAQILNCSTQERLLPEINLTEPAHPLTRRTQPKAVLLTTLYSGYFEKLRNMYYQYATSTGETIAVYQPSHEEQQHTEQQNHNKKALMEMYLLSCSDALITSGYSTFGYVAQALGGLQPWILLRPDKGTSACLRATSMEPCFHSPQGYQCMGERSSEEEDVGRVRECEDVPGGLKLVD</sequence>
<dbReference type="Proteomes" id="UP001222027">
    <property type="component" value="Unassembled WGS sequence"/>
</dbReference>
<keyword evidence="6" id="KW-1133">Transmembrane helix</keyword>
<protein>
    <recommendedName>
        <fullName evidence="6">Fucosyltransferase</fullName>
        <ecNumber evidence="6">2.4.1.-</ecNumber>
    </recommendedName>
</protein>
<evidence type="ECO:0000256" key="6">
    <source>
        <dbReference type="RuleBase" id="RU367004"/>
    </source>
</evidence>
<organism evidence="8 9">
    <name type="scientific">Ensete ventricosum</name>
    <name type="common">Abyssinian banana</name>
    <name type="synonym">Musa ensete</name>
    <dbReference type="NCBI Taxonomy" id="4639"/>
    <lineage>
        <taxon>Eukaryota</taxon>
        <taxon>Viridiplantae</taxon>
        <taxon>Streptophyta</taxon>
        <taxon>Embryophyta</taxon>
        <taxon>Tracheophyta</taxon>
        <taxon>Spermatophyta</taxon>
        <taxon>Magnoliopsida</taxon>
        <taxon>Liliopsida</taxon>
        <taxon>Zingiberales</taxon>
        <taxon>Musaceae</taxon>
        <taxon>Ensete</taxon>
    </lineage>
</organism>
<keyword evidence="6" id="KW-0812">Transmembrane</keyword>